<reference evidence="2" key="1">
    <citation type="journal article" date="2020" name="mSystems">
        <title>Genome- and Community-Level Interaction Insights into Carbon Utilization and Element Cycling Functions of Hydrothermarchaeota in Hydrothermal Sediment.</title>
        <authorList>
            <person name="Zhou Z."/>
            <person name="Liu Y."/>
            <person name="Xu W."/>
            <person name="Pan J."/>
            <person name="Luo Z.H."/>
            <person name="Li M."/>
        </authorList>
    </citation>
    <scope>NUCLEOTIDE SEQUENCE [LARGE SCALE GENOMIC DNA]</scope>
    <source>
        <strain evidence="2">SpSt-508</strain>
    </source>
</reference>
<feature type="region of interest" description="Disordered" evidence="1">
    <location>
        <begin position="1"/>
        <end position="22"/>
    </location>
</feature>
<dbReference type="EMBL" id="DSVQ01000012">
    <property type="protein sequence ID" value="HGT39373.1"/>
    <property type="molecule type" value="Genomic_DNA"/>
</dbReference>
<comment type="caution">
    <text evidence="2">The sequence shown here is derived from an EMBL/GenBank/DDBJ whole genome shotgun (WGS) entry which is preliminary data.</text>
</comment>
<dbReference type="InterPro" id="IPR026405">
    <property type="entry name" value="Chlam/Ver/Plancto_rRNA"/>
</dbReference>
<feature type="region of interest" description="Disordered" evidence="1">
    <location>
        <begin position="56"/>
        <end position="79"/>
    </location>
</feature>
<dbReference type="AlphaFoldDB" id="A0A7C4LKV0"/>
<dbReference type="NCBIfam" id="TIGR04137">
    <property type="entry name" value="Chlam_Ver_rRNA"/>
    <property type="match status" value="1"/>
</dbReference>
<sequence>MTIDKTLRRKGRLTRSRNVLQRHERIQQMRADERWNEGQSPFGLPKLRVVKLVVGKKKKKKAAEAGEAADDKKKAAKKK</sequence>
<organism evidence="2">
    <name type="scientific">Schlesneria paludicola</name>
    <dbReference type="NCBI Taxonomy" id="360056"/>
    <lineage>
        <taxon>Bacteria</taxon>
        <taxon>Pseudomonadati</taxon>
        <taxon>Planctomycetota</taxon>
        <taxon>Planctomycetia</taxon>
        <taxon>Planctomycetales</taxon>
        <taxon>Planctomycetaceae</taxon>
        <taxon>Schlesneria</taxon>
    </lineage>
</organism>
<proteinExistence type="predicted"/>
<name>A0A7C4LKV0_9PLAN</name>
<evidence type="ECO:0000313" key="2">
    <source>
        <dbReference type="EMBL" id="HGT39373.1"/>
    </source>
</evidence>
<protein>
    <submittedName>
        <fullName evidence="2">Small basic protein</fullName>
    </submittedName>
</protein>
<evidence type="ECO:0000256" key="1">
    <source>
        <dbReference type="SAM" id="MobiDB-lite"/>
    </source>
</evidence>
<gene>
    <name evidence="2" type="ORF">ENS64_08960</name>
</gene>
<accession>A0A7C4LKV0</accession>